<sequence>MASARGWWLASVAACSLALSLGAHAAAQSNSRDAERKLEKIKTELKSVAAERRKLEGQRGDASQQLRQADEQVGHSNRALRDTETRLAREQAALKDLQGKRDALNASLGSKRDELSRLVRAAYAQGNDAPLKLLLSQDKVADSSRILTYHGYVQRDRARRIAELSAQLRELDALERQIVERRASLDSTRKQQRNQLGQLEKDRKTRAALVAQINEKYQDRSTRERELGRDAKGLEQLLAKLRAAAARAEAQRRAAAKAKAEREAREARAAAAAAKAQGKPAPVRKPPVQVASAPAPQVGGLGWPVSGALLAGFGGTMPDGRSSEGLLIGAPAGATVKAVADGTVVYSEWMTGYGLLLIVDHGNGYMSLYANNDALLKDAGATVKKGDAVATVGSSGGHGRPALYFELRRGGQPVNPNTWLRR</sequence>
<feature type="signal peptide" evidence="2">
    <location>
        <begin position="1"/>
        <end position="25"/>
    </location>
</feature>
<feature type="compositionally biased region" description="Basic and acidic residues" evidence="1">
    <location>
        <begin position="68"/>
        <end position="80"/>
    </location>
</feature>
<gene>
    <name evidence="4" type="ORF">AZ78_2589</name>
</gene>
<evidence type="ECO:0000313" key="4">
    <source>
        <dbReference type="EMBL" id="KWS05039.1"/>
    </source>
</evidence>
<dbReference type="GO" id="GO:0004222">
    <property type="term" value="F:metalloendopeptidase activity"/>
    <property type="evidence" value="ECO:0007669"/>
    <property type="project" value="TreeGrafter"/>
</dbReference>
<dbReference type="Gene3D" id="6.10.250.3150">
    <property type="match status" value="1"/>
</dbReference>
<evidence type="ECO:0000256" key="1">
    <source>
        <dbReference type="SAM" id="MobiDB-lite"/>
    </source>
</evidence>
<dbReference type="FunFam" id="2.70.70.10:FF:000003">
    <property type="entry name" value="Murein hydrolase activator EnvC"/>
    <property type="match status" value="1"/>
</dbReference>
<dbReference type="PANTHER" id="PTHR21666">
    <property type="entry name" value="PEPTIDASE-RELATED"/>
    <property type="match status" value="1"/>
</dbReference>
<dbReference type="InterPro" id="IPR016047">
    <property type="entry name" value="M23ase_b-sheet_dom"/>
</dbReference>
<feature type="domain" description="M23ase beta-sheet core" evidence="3">
    <location>
        <begin position="323"/>
        <end position="416"/>
    </location>
</feature>
<dbReference type="PANTHER" id="PTHR21666:SF270">
    <property type="entry name" value="MUREIN HYDROLASE ACTIVATOR ENVC"/>
    <property type="match status" value="1"/>
</dbReference>
<reference evidence="4 5" key="1">
    <citation type="journal article" date="2014" name="Genome Announc.">
        <title>Draft Genome Sequence of Lysobacter capsici AZ78, a Bacterium Antagonistic to Plant-Pathogenic Oomycetes.</title>
        <authorList>
            <person name="Puopolo G."/>
            <person name="Sonego P."/>
            <person name="Engelen K."/>
            <person name="Pertot I."/>
        </authorList>
    </citation>
    <scope>NUCLEOTIDE SEQUENCE [LARGE SCALE GENOMIC DNA]</scope>
    <source>
        <strain evidence="4 5">AZ78</strain>
    </source>
</reference>
<dbReference type="SUPFAM" id="SSF51261">
    <property type="entry name" value="Duplicated hybrid motif"/>
    <property type="match status" value="1"/>
</dbReference>
<dbReference type="RefSeq" id="WP_051547735.1">
    <property type="nucleotide sequence ID" value="NZ_JAJA02000001.1"/>
</dbReference>
<accession>A0A108U9I4</accession>
<dbReference type="InterPro" id="IPR011055">
    <property type="entry name" value="Dup_hybrid_motif"/>
</dbReference>
<proteinExistence type="predicted"/>
<feature type="region of interest" description="Disordered" evidence="1">
    <location>
        <begin position="267"/>
        <end position="291"/>
    </location>
</feature>
<keyword evidence="2" id="KW-0732">Signal</keyword>
<feature type="region of interest" description="Disordered" evidence="1">
    <location>
        <begin position="52"/>
        <end position="80"/>
    </location>
</feature>
<evidence type="ECO:0000256" key="2">
    <source>
        <dbReference type="SAM" id="SignalP"/>
    </source>
</evidence>
<keyword evidence="5" id="KW-1185">Reference proteome</keyword>
<comment type="caution">
    <text evidence="4">The sequence shown here is derived from an EMBL/GenBank/DDBJ whole genome shotgun (WGS) entry which is preliminary data.</text>
</comment>
<organism evidence="4 5">
    <name type="scientific">Lysobacter capsici AZ78</name>
    <dbReference type="NCBI Taxonomy" id="1444315"/>
    <lineage>
        <taxon>Bacteria</taxon>
        <taxon>Pseudomonadati</taxon>
        <taxon>Pseudomonadota</taxon>
        <taxon>Gammaproteobacteria</taxon>
        <taxon>Lysobacterales</taxon>
        <taxon>Lysobacteraceae</taxon>
        <taxon>Lysobacter</taxon>
    </lineage>
</organism>
<evidence type="ECO:0000313" key="5">
    <source>
        <dbReference type="Proteomes" id="UP000023435"/>
    </source>
</evidence>
<dbReference type="CDD" id="cd12797">
    <property type="entry name" value="M23_peptidase"/>
    <property type="match status" value="1"/>
</dbReference>
<dbReference type="Pfam" id="PF01551">
    <property type="entry name" value="Peptidase_M23"/>
    <property type="match status" value="1"/>
</dbReference>
<evidence type="ECO:0000259" key="3">
    <source>
        <dbReference type="Pfam" id="PF01551"/>
    </source>
</evidence>
<dbReference type="OrthoDB" id="9784703at2"/>
<feature type="chain" id="PRO_5007131742" evidence="2">
    <location>
        <begin position="26"/>
        <end position="422"/>
    </location>
</feature>
<dbReference type="InterPro" id="IPR050570">
    <property type="entry name" value="Cell_wall_metabolism_enzyme"/>
</dbReference>
<name>A0A108U9I4_9GAMM</name>
<protein>
    <submittedName>
        <fullName evidence="4">Cell wall endopeptidase, family M23/M37</fullName>
    </submittedName>
</protein>
<dbReference type="Gene3D" id="2.70.70.10">
    <property type="entry name" value="Glucose Permease (Domain IIA)"/>
    <property type="match status" value="1"/>
</dbReference>
<dbReference type="Proteomes" id="UP000023435">
    <property type="component" value="Unassembled WGS sequence"/>
</dbReference>
<dbReference type="EMBL" id="JAJA02000001">
    <property type="protein sequence ID" value="KWS05039.1"/>
    <property type="molecule type" value="Genomic_DNA"/>
</dbReference>
<dbReference type="AlphaFoldDB" id="A0A108U9I4"/>